<dbReference type="SUPFAM" id="SSF54593">
    <property type="entry name" value="Glyoxalase/Bleomycin resistance protein/Dihydroxybiphenyl dioxygenase"/>
    <property type="match status" value="1"/>
</dbReference>
<evidence type="ECO:0000259" key="1">
    <source>
        <dbReference type="Pfam" id="PF00903"/>
    </source>
</evidence>
<dbReference type="InterPro" id="IPR029068">
    <property type="entry name" value="Glyas_Bleomycin-R_OHBP_Dase"/>
</dbReference>
<proteinExistence type="predicted"/>
<organism evidence="2">
    <name type="scientific">uncultured Acidimicrobiales bacterium</name>
    <dbReference type="NCBI Taxonomy" id="310071"/>
    <lineage>
        <taxon>Bacteria</taxon>
        <taxon>Bacillati</taxon>
        <taxon>Actinomycetota</taxon>
        <taxon>Acidimicrobiia</taxon>
        <taxon>Acidimicrobiales</taxon>
        <taxon>environmental samples</taxon>
    </lineage>
</organism>
<dbReference type="Pfam" id="PF00903">
    <property type="entry name" value="Glyoxalase"/>
    <property type="match status" value="1"/>
</dbReference>
<dbReference type="Gene3D" id="3.10.180.10">
    <property type="entry name" value="2,3-Dihydroxybiphenyl 1,2-Dioxygenase, domain 1"/>
    <property type="match status" value="1"/>
</dbReference>
<reference evidence="2" key="1">
    <citation type="submission" date="2020-02" db="EMBL/GenBank/DDBJ databases">
        <authorList>
            <person name="Meier V. D."/>
        </authorList>
    </citation>
    <scope>NUCLEOTIDE SEQUENCE</scope>
    <source>
        <strain evidence="2">AVDCRST_MAG20</strain>
    </source>
</reference>
<dbReference type="InterPro" id="IPR004360">
    <property type="entry name" value="Glyas_Fos-R_dOase_dom"/>
</dbReference>
<sequence>MDLAKPHLDVGLYTDRFDAVRRFYEGDLALPYEELLKAGRGVHQHRFGLRGAVLKVNDSRGPLEEAVTAFRGLVVVDPDAQSPRHRTDPDGLDLALVPVGHGGIRAVGVRWASTDPDRLGRLLADGFDAEGIEDGRWRIGETVVMVEHDPDVAVGPLRARGFRYLTVQVRDVRGEHERLLALGWHEGTAPVRLGDVAMISFVRDPDGGWVEVSQRASLTGPLPEA</sequence>
<dbReference type="EMBL" id="CADCSY010000012">
    <property type="protein sequence ID" value="CAA9213992.1"/>
    <property type="molecule type" value="Genomic_DNA"/>
</dbReference>
<dbReference type="AlphaFoldDB" id="A0A6J4H4W6"/>
<name>A0A6J4H4W6_9ACTN</name>
<evidence type="ECO:0000313" key="2">
    <source>
        <dbReference type="EMBL" id="CAA9213992.1"/>
    </source>
</evidence>
<accession>A0A6J4H4W6</accession>
<gene>
    <name evidence="2" type="ORF">AVDCRST_MAG20-293</name>
</gene>
<feature type="domain" description="Glyoxalase/fosfomycin resistance/dioxygenase" evidence="1">
    <location>
        <begin position="119"/>
        <end position="212"/>
    </location>
</feature>
<protein>
    <recommendedName>
        <fullName evidence="1">Glyoxalase/fosfomycin resistance/dioxygenase domain-containing protein</fullName>
    </recommendedName>
</protein>